<dbReference type="EnsemblMetazoa" id="XM_030998038">
    <property type="protein sequence ID" value="XP_030853898"/>
    <property type="gene ID" value="LOC100888092"/>
</dbReference>
<dbReference type="RefSeq" id="XP_030853898.1">
    <property type="nucleotide sequence ID" value="XM_030998038.1"/>
</dbReference>
<evidence type="ECO:0000313" key="6">
    <source>
        <dbReference type="Proteomes" id="UP000007110"/>
    </source>
</evidence>
<dbReference type="Proteomes" id="UP000007110">
    <property type="component" value="Unassembled WGS sequence"/>
</dbReference>
<evidence type="ECO:0000256" key="3">
    <source>
        <dbReference type="SAM" id="MobiDB-lite"/>
    </source>
</evidence>
<name>A0A7M7PNJ9_STRPU</name>
<dbReference type="GO" id="GO:0005737">
    <property type="term" value="C:cytoplasm"/>
    <property type="evidence" value="ECO:0007669"/>
    <property type="project" value="UniProtKB-SubCell"/>
</dbReference>
<evidence type="ECO:0000259" key="4">
    <source>
        <dbReference type="Pfam" id="PF07989"/>
    </source>
</evidence>
<dbReference type="GO" id="GO:0000226">
    <property type="term" value="P:microtubule cytoskeleton organization"/>
    <property type="evidence" value="ECO:0007669"/>
    <property type="project" value="InterPro"/>
</dbReference>
<dbReference type="GO" id="GO:0005815">
    <property type="term" value="C:microtubule organizing center"/>
    <property type="evidence" value="ECO:0007669"/>
    <property type="project" value="InterPro"/>
</dbReference>
<dbReference type="PANTHER" id="PTHR46930">
    <property type="entry name" value="CDK5 REGULATORY SUBUNIT-ASSOCIATED PROTEIN 2"/>
    <property type="match status" value="1"/>
</dbReference>
<feature type="region of interest" description="Disordered" evidence="3">
    <location>
        <begin position="181"/>
        <end position="200"/>
    </location>
</feature>
<protein>
    <recommendedName>
        <fullName evidence="4">Centrosomin N-terminal motif 1 domain-containing protein</fullName>
    </recommendedName>
</protein>
<dbReference type="GeneID" id="100888092"/>
<dbReference type="OMA" id="IMEDYSQ"/>
<feature type="domain" description="Centrosomin N-terminal motif 1" evidence="4">
    <location>
        <begin position="66"/>
        <end position="136"/>
    </location>
</feature>
<feature type="compositionally biased region" description="Polar residues" evidence="3">
    <location>
        <begin position="182"/>
        <end position="197"/>
    </location>
</feature>
<dbReference type="KEGG" id="spu:100888092"/>
<dbReference type="Pfam" id="PF07989">
    <property type="entry name" value="Cnn_1N"/>
    <property type="match status" value="1"/>
</dbReference>
<dbReference type="InParanoid" id="A0A7M7PNJ9"/>
<keyword evidence="6" id="KW-1185">Reference proteome</keyword>
<evidence type="ECO:0000256" key="1">
    <source>
        <dbReference type="ARBA" id="ARBA00004496"/>
    </source>
</evidence>
<feature type="region of interest" description="Disordered" evidence="3">
    <location>
        <begin position="268"/>
        <end position="299"/>
    </location>
</feature>
<sequence>MDSLAEDDPTLPVNFGESINFSQLPNVTAGADITAANFSDHFPDTSAPAIQKVGGSGRMSPVRAHTMKEYEQQISDLKKENFSLKLRIYFMEERMQQKFEDNDDITTNIELKVEVESLKKELTEKQQLLVKASNAVESLAHEKDVIAEKMEEEKEDALSQLKEQLEGKCRRIQQELDELERTNQGLQQQVNNASSTKDNLEDDLHNKKMASQKQHMDNRGVLAEKDRVIEQLNSALRAKDQIIGRLNDEKVLTARKTLQPLQEEVNKLKDQLQEKEDQIDDMEKGAGRDKDRDKERIRKQYEDVYLEQEKRVRELEDATEQFQDEIRNKAKNIKVPSFVT</sequence>
<dbReference type="InterPro" id="IPR012943">
    <property type="entry name" value="Cnn_1N"/>
</dbReference>
<dbReference type="PANTHER" id="PTHR46930:SF1">
    <property type="entry name" value="CDK5 REGULATORY SUBUNIT-ASSOCIATED PROTEIN 2"/>
    <property type="match status" value="1"/>
</dbReference>
<dbReference type="FunCoup" id="A0A7M7PNJ9">
    <property type="interactions" value="207"/>
</dbReference>
<dbReference type="AlphaFoldDB" id="A0A7M7PNJ9"/>
<dbReference type="InterPro" id="IPR042791">
    <property type="entry name" value="CDK5RAP2"/>
</dbReference>
<keyword evidence="2" id="KW-0963">Cytoplasm</keyword>
<evidence type="ECO:0000256" key="2">
    <source>
        <dbReference type="ARBA" id="ARBA00022490"/>
    </source>
</evidence>
<proteinExistence type="predicted"/>
<dbReference type="OrthoDB" id="10255000at2759"/>
<comment type="subcellular location">
    <subcellularLocation>
        <location evidence="1">Cytoplasm</location>
    </subcellularLocation>
</comment>
<reference evidence="5" key="2">
    <citation type="submission" date="2021-01" db="UniProtKB">
        <authorList>
            <consortium name="EnsemblMetazoa"/>
        </authorList>
    </citation>
    <scope>IDENTIFICATION</scope>
</reference>
<evidence type="ECO:0000313" key="5">
    <source>
        <dbReference type="EnsemblMetazoa" id="XP_030853898"/>
    </source>
</evidence>
<accession>A0A7M7PNJ9</accession>
<reference evidence="6" key="1">
    <citation type="submission" date="2015-02" db="EMBL/GenBank/DDBJ databases">
        <title>Genome sequencing for Strongylocentrotus purpuratus.</title>
        <authorList>
            <person name="Murali S."/>
            <person name="Liu Y."/>
            <person name="Vee V."/>
            <person name="English A."/>
            <person name="Wang M."/>
            <person name="Skinner E."/>
            <person name="Han Y."/>
            <person name="Muzny D.M."/>
            <person name="Worley K.C."/>
            <person name="Gibbs R.A."/>
        </authorList>
    </citation>
    <scope>NUCLEOTIDE SEQUENCE</scope>
</reference>
<organism evidence="5 6">
    <name type="scientific">Strongylocentrotus purpuratus</name>
    <name type="common">Purple sea urchin</name>
    <dbReference type="NCBI Taxonomy" id="7668"/>
    <lineage>
        <taxon>Eukaryota</taxon>
        <taxon>Metazoa</taxon>
        <taxon>Echinodermata</taxon>
        <taxon>Eleutherozoa</taxon>
        <taxon>Echinozoa</taxon>
        <taxon>Echinoidea</taxon>
        <taxon>Euechinoidea</taxon>
        <taxon>Echinacea</taxon>
        <taxon>Camarodonta</taxon>
        <taxon>Echinidea</taxon>
        <taxon>Strongylocentrotidae</taxon>
        <taxon>Strongylocentrotus</taxon>
    </lineage>
</organism>